<evidence type="ECO:0000313" key="3">
    <source>
        <dbReference type="Proteomes" id="UP001066276"/>
    </source>
</evidence>
<dbReference type="AlphaFoldDB" id="A0AAV7SQS7"/>
<evidence type="ECO:0000313" key="2">
    <source>
        <dbReference type="EMBL" id="KAJ1166415.1"/>
    </source>
</evidence>
<reference evidence="2" key="1">
    <citation type="journal article" date="2022" name="bioRxiv">
        <title>Sequencing and chromosome-scale assembly of the giantPleurodeles waltlgenome.</title>
        <authorList>
            <person name="Brown T."/>
            <person name="Elewa A."/>
            <person name="Iarovenko S."/>
            <person name="Subramanian E."/>
            <person name="Araus A.J."/>
            <person name="Petzold A."/>
            <person name="Susuki M."/>
            <person name="Suzuki K.-i.T."/>
            <person name="Hayashi T."/>
            <person name="Toyoda A."/>
            <person name="Oliveira C."/>
            <person name="Osipova E."/>
            <person name="Leigh N.D."/>
            <person name="Simon A."/>
            <person name="Yun M.H."/>
        </authorList>
    </citation>
    <scope>NUCLEOTIDE SEQUENCE</scope>
    <source>
        <strain evidence="2">20211129_DDA</strain>
        <tissue evidence="2">Liver</tissue>
    </source>
</reference>
<name>A0AAV7SQS7_PLEWA</name>
<dbReference type="Proteomes" id="UP001066276">
    <property type="component" value="Chromosome 4_2"/>
</dbReference>
<keyword evidence="3" id="KW-1185">Reference proteome</keyword>
<dbReference type="EMBL" id="JANPWB010000008">
    <property type="protein sequence ID" value="KAJ1166415.1"/>
    <property type="molecule type" value="Genomic_DNA"/>
</dbReference>
<feature type="region of interest" description="Disordered" evidence="1">
    <location>
        <begin position="1"/>
        <end position="20"/>
    </location>
</feature>
<comment type="caution">
    <text evidence="2">The sequence shown here is derived from an EMBL/GenBank/DDBJ whole genome shotgun (WGS) entry which is preliminary data.</text>
</comment>
<accession>A0AAV7SQS7</accession>
<gene>
    <name evidence="2" type="ORF">NDU88_006819</name>
</gene>
<proteinExistence type="predicted"/>
<evidence type="ECO:0000256" key="1">
    <source>
        <dbReference type="SAM" id="MobiDB-lite"/>
    </source>
</evidence>
<protein>
    <submittedName>
        <fullName evidence="2">Uncharacterized protein</fullName>
    </submittedName>
</protein>
<sequence length="109" mass="11788">MTSARRLSAVGNGMQQDSQRAARLPSACPCRVRQKMSVQLDEVTVRPIMPANEEDVMIMLRCDLASWLVCSDAVCACIRPCSSVSVNSTNSVMLRSGAAHHSAQVGHSR</sequence>
<organism evidence="2 3">
    <name type="scientific">Pleurodeles waltl</name>
    <name type="common">Iberian ribbed newt</name>
    <dbReference type="NCBI Taxonomy" id="8319"/>
    <lineage>
        <taxon>Eukaryota</taxon>
        <taxon>Metazoa</taxon>
        <taxon>Chordata</taxon>
        <taxon>Craniata</taxon>
        <taxon>Vertebrata</taxon>
        <taxon>Euteleostomi</taxon>
        <taxon>Amphibia</taxon>
        <taxon>Batrachia</taxon>
        <taxon>Caudata</taxon>
        <taxon>Salamandroidea</taxon>
        <taxon>Salamandridae</taxon>
        <taxon>Pleurodelinae</taxon>
        <taxon>Pleurodeles</taxon>
    </lineage>
</organism>